<dbReference type="Proteomes" id="UP001243009">
    <property type="component" value="Unassembled WGS sequence"/>
</dbReference>
<accession>A0ABT9E1D4</accession>
<dbReference type="EMBL" id="JAUTWS010000014">
    <property type="protein sequence ID" value="MDO9709939.1"/>
    <property type="molecule type" value="Genomic_DNA"/>
</dbReference>
<evidence type="ECO:0000313" key="2">
    <source>
        <dbReference type="Proteomes" id="UP001243009"/>
    </source>
</evidence>
<dbReference type="RefSeq" id="WP_305104806.1">
    <property type="nucleotide sequence ID" value="NZ_JAUTWS010000014.1"/>
</dbReference>
<comment type="caution">
    <text evidence="1">The sequence shown here is derived from an EMBL/GenBank/DDBJ whole genome shotgun (WGS) entry which is preliminary data.</text>
</comment>
<sequence>MTHGGPEAFTVMAAGRALVAAPRAFSNPFTRWEPRDAQRRRVVEAVTGEGPAVVPCADVEAGLWALLRADSEIVPDRARTVFRSDAHAVHRVLPGACRETR</sequence>
<name>A0ABT9E1D4_9PROT</name>
<evidence type="ECO:0000313" key="1">
    <source>
        <dbReference type="EMBL" id="MDO9709939.1"/>
    </source>
</evidence>
<keyword evidence="2" id="KW-1185">Reference proteome</keyword>
<organism evidence="1 2">
    <name type="scientific">Paracraurococcus lichenis</name>
    <dbReference type="NCBI Taxonomy" id="3064888"/>
    <lineage>
        <taxon>Bacteria</taxon>
        <taxon>Pseudomonadati</taxon>
        <taxon>Pseudomonadota</taxon>
        <taxon>Alphaproteobacteria</taxon>
        <taxon>Acetobacterales</taxon>
        <taxon>Roseomonadaceae</taxon>
        <taxon>Paracraurococcus</taxon>
    </lineage>
</organism>
<reference evidence="1 2" key="1">
    <citation type="submission" date="2023-08" db="EMBL/GenBank/DDBJ databases">
        <title>The draft genome sequence of Paracraurococcus sp. LOR1-02.</title>
        <authorList>
            <person name="Kingkaew E."/>
            <person name="Tanasupawat S."/>
        </authorList>
    </citation>
    <scope>NUCLEOTIDE SEQUENCE [LARGE SCALE GENOMIC DNA]</scope>
    <source>
        <strain evidence="1 2">LOR1-02</strain>
    </source>
</reference>
<protein>
    <submittedName>
        <fullName evidence="1">Uncharacterized protein</fullName>
    </submittedName>
</protein>
<gene>
    <name evidence="1" type="ORF">Q7A36_16420</name>
</gene>
<proteinExistence type="predicted"/>